<accession>A0A240EWX7</accession>
<protein>
    <submittedName>
        <fullName evidence="1">Uncharacterized protein</fullName>
    </submittedName>
</protein>
<organism evidence="1 2">
    <name type="scientific">Vibrio phage JSF7</name>
    <dbReference type="NCBI Taxonomy" id="1292086"/>
    <lineage>
        <taxon>Viruses</taxon>
        <taxon>Duplodnaviria</taxon>
        <taxon>Heunggongvirae</taxon>
        <taxon>Uroviricota</taxon>
        <taxon>Caudoviricetes</taxon>
        <taxon>Autographivirales</taxon>
        <taxon>Tawavirus</taxon>
        <taxon>Tawavirus JSF7</taxon>
    </lineage>
</organism>
<name>A0A240EWX7_9CAUD</name>
<evidence type="ECO:0000313" key="2">
    <source>
        <dbReference type="Proteomes" id="UP000225149"/>
    </source>
</evidence>
<evidence type="ECO:0000313" key="1">
    <source>
        <dbReference type="EMBL" id="APD18171.1"/>
    </source>
</evidence>
<dbReference type="KEGG" id="vg:54974192"/>
<dbReference type="GeneID" id="54974192"/>
<dbReference type="Proteomes" id="UP000225149">
    <property type="component" value="Segment"/>
</dbReference>
<sequence>MQFGFRTGNEEAGEHFTKVETIVVETGSIHPRTNKRKLRKFFKSAWGIKSQYIKYFFKTQGLWDMERLGVTCPKTRHRLYEEALKWQSLIDSKTVQRT</sequence>
<keyword evidence="2" id="KW-1185">Reference proteome</keyword>
<proteinExistence type="predicted"/>
<reference evidence="1 2" key="1">
    <citation type="journal article" date="2017" name="PLoS ONE">
        <title>Environmental bacteriophages active on biofilms and planktonic forms of toxigenic Vibrio cholerae: Potential relevance in cholera epidemiology.</title>
        <authorList>
            <person name="Naser I.B."/>
            <person name="Hoque M.M."/>
            <person name="Abdullah A."/>
            <person name="Bari S.M.N."/>
            <person name="Ghosh A.N."/>
            <person name="Faruque S.M."/>
        </authorList>
    </citation>
    <scope>NUCLEOTIDE SEQUENCE [LARGE SCALE GENOMIC DNA]</scope>
</reference>
<dbReference type="EMBL" id="KY065149">
    <property type="protein sequence ID" value="APD18171.1"/>
    <property type="molecule type" value="Genomic_DNA"/>
</dbReference>
<dbReference type="RefSeq" id="YP_009784197.1">
    <property type="nucleotide sequence ID" value="NC_047741.1"/>
</dbReference>